<dbReference type="Pfam" id="PF08357">
    <property type="entry name" value="SEFIR"/>
    <property type="match status" value="1"/>
</dbReference>
<dbReference type="EMBL" id="OV696688">
    <property type="protein sequence ID" value="CAH1258949.1"/>
    <property type="molecule type" value="Genomic_DNA"/>
</dbReference>
<dbReference type="Proteomes" id="UP000838412">
    <property type="component" value="Chromosome 3"/>
</dbReference>
<reference evidence="3" key="1">
    <citation type="submission" date="2022-01" db="EMBL/GenBank/DDBJ databases">
        <authorList>
            <person name="Braso-Vives M."/>
        </authorList>
    </citation>
    <scope>NUCLEOTIDE SEQUENCE</scope>
</reference>
<dbReference type="PANTHER" id="PTHR34257">
    <property type="entry name" value="ADAPTER PROTEIN CIKS"/>
    <property type="match status" value="1"/>
</dbReference>
<feature type="domain" description="SEFIR" evidence="2">
    <location>
        <begin position="74"/>
        <end position="128"/>
    </location>
</feature>
<organism evidence="3 4">
    <name type="scientific">Branchiostoma lanceolatum</name>
    <name type="common">Common lancelet</name>
    <name type="synonym">Amphioxus lanceolatum</name>
    <dbReference type="NCBI Taxonomy" id="7740"/>
    <lineage>
        <taxon>Eukaryota</taxon>
        <taxon>Metazoa</taxon>
        <taxon>Chordata</taxon>
        <taxon>Cephalochordata</taxon>
        <taxon>Leptocardii</taxon>
        <taxon>Amphioxiformes</taxon>
        <taxon>Branchiostomatidae</taxon>
        <taxon>Branchiostoma</taxon>
    </lineage>
</organism>
<proteinExistence type="predicted"/>
<dbReference type="GO" id="GO:0043123">
    <property type="term" value="P:positive regulation of canonical NF-kappaB signal transduction"/>
    <property type="evidence" value="ECO:0007669"/>
    <property type="project" value="TreeGrafter"/>
</dbReference>
<keyword evidence="4" id="KW-1185">Reference proteome</keyword>
<evidence type="ECO:0000259" key="2">
    <source>
        <dbReference type="Pfam" id="PF08357"/>
    </source>
</evidence>
<dbReference type="AlphaFoldDB" id="A0A8K0ERI3"/>
<evidence type="ECO:0000313" key="4">
    <source>
        <dbReference type="Proteomes" id="UP000838412"/>
    </source>
</evidence>
<protein>
    <submittedName>
        <fullName evidence="3">TRAF3IP2 protein</fullName>
    </submittedName>
</protein>
<evidence type="ECO:0000256" key="1">
    <source>
        <dbReference type="SAM" id="MobiDB-lite"/>
    </source>
</evidence>
<feature type="region of interest" description="Disordered" evidence="1">
    <location>
        <begin position="48"/>
        <end position="69"/>
    </location>
</feature>
<dbReference type="OrthoDB" id="6021171at2759"/>
<dbReference type="InterPro" id="IPR013568">
    <property type="entry name" value="SEFIR_dom"/>
</dbReference>
<dbReference type="PANTHER" id="PTHR34257:SF2">
    <property type="entry name" value="E3 UBIQUITIN LIGASE TRAF3IP2"/>
    <property type="match status" value="1"/>
</dbReference>
<dbReference type="GO" id="GO:0006959">
    <property type="term" value="P:humoral immune response"/>
    <property type="evidence" value="ECO:0007669"/>
    <property type="project" value="TreeGrafter"/>
</dbReference>
<name>A0A8K0ERI3_BRALA</name>
<evidence type="ECO:0000313" key="3">
    <source>
        <dbReference type="EMBL" id="CAH1258949.1"/>
    </source>
</evidence>
<accession>A0A8K0ERI3</accession>
<dbReference type="InterPro" id="IPR053047">
    <property type="entry name" value="E3_ubiq_ligase_TRAF3IP2"/>
</dbReference>
<gene>
    <name evidence="3" type="primary">TRAF3IP2</name>
    <name evidence="3" type="ORF">BLAG_LOCUS16354</name>
</gene>
<sequence>MATAGTTGLNPWPLPHHLQPGLVYHPCAPPGGWQGHYIFPDFVVPGTGPNEQTPAHASPPRSVQKPATAPTKERVFITYSDDNRDHMKEVLKMAYLLSGQGYVVDVDKFQRHFAAMDKIGWLEDKVENVSEIQSCHFFYHGHFGDIYYLHEKWRYSFGCVCLCAFVPGFL</sequence>